<dbReference type="Pfam" id="PF13192">
    <property type="entry name" value="Thioredoxin_3"/>
    <property type="match status" value="1"/>
</dbReference>
<feature type="domain" description="Thioredoxin-like fold" evidence="3">
    <location>
        <begin position="1"/>
        <end position="76"/>
    </location>
</feature>
<feature type="active site" description="Nucleophile" evidence="1">
    <location>
        <position position="10"/>
    </location>
</feature>
<dbReference type="Gene3D" id="3.40.30.10">
    <property type="entry name" value="Glutaredoxin"/>
    <property type="match status" value="1"/>
</dbReference>
<dbReference type="InterPro" id="IPR005243">
    <property type="entry name" value="THIRX-like_proc"/>
</dbReference>
<keyword evidence="2" id="KW-1015">Disulfide bond</keyword>
<sequence length="79" mass="8660">MEIKVLGTGCKRCQATETAVKEALAELNVPAEVKKIEDPGEIVSLGVMMTPGVIINGKLKVSGRIPKKEEIKKWLQEEK</sequence>
<dbReference type="SUPFAM" id="SSF52833">
    <property type="entry name" value="Thioredoxin-like"/>
    <property type="match status" value="1"/>
</dbReference>
<dbReference type="PANTHER" id="PTHR36450:SF1">
    <property type="entry name" value="THIOREDOXIN"/>
    <property type="match status" value="1"/>
</dbReference>
<evidence type="ECO:0000313" key="5">
    <source>
        <dbReference type="Proteomes" id="UP000078532"/>
    </source>
</evidence>
<protein>
    <submittedName>
        <fullName evidence="4">Redox-active disulfide protein 2</fullName>
    </submittedName>
</protein>
<evidence type="ECO:0000256" key="2">
    <source>
        <dbReference type="PIRSR" id="PIRSR037031-51"/>
    </source>
</evidence>
<dbReference type="OrthoDB" id="9800630at2"/>
<keyword evidence="2" id="KW-0676">Redox-active center</keyword>
<organism evidence="4 5">
    <name type="scientific">Desulfotomaculum copahuensis</name>
    <dbReference type="NCBI Taxonomy" id="1838280"/>
    <lineage>
        <taxon>Bacteria</taxon>
        <taxon>Bacillati</taxon>
        <taxon>Bacillota</taxon>
        <taxon>Clostridia</taxon>
        <taxon>Eubacteriales</taxon>
        <taxon>Desulfotomaculaceae</taxon>
        <taxon>Desulfotomaculum</taxon>
    </lineage>
</organism>
<dbReference type="PIRSF" id="PIRSF037031">
    <property type="entry name" value="Redox_disulphide_2"/>
    <property type="match status" value="1"/>
</dbReference>
<dbReference type="EMBL" id="LYVF01000174">
    <property type="protein sequence ID" value="OAT80769.1"/>
    <property type="molecule type" value="Genomic_DNA"/>
</dbReference>
<dbReference type="STRING" id="1838280.A6M21_12795"/>
<keyword evidence="5" id="KW-1185">Reference proteome</keyword>
<name>A0A1B7LD03_9FIRM</name>
<dbReference type="NCBIfam" id="TIGR00412">
    <property type="entry name" value="redox_disulf_2"/>
    <property type="match status" value="1"/>
</dbReference>
<dbReference type="Proteomes" id="UP000078532">
    <property type="component" value="Unassembled WGS sequence"/>
</dbReference>
<evidence type="ECO:0000259" key="3">
    <source>
        <dbReference type="Pfam" id="PF13192"/>
    </source>
</evidence>
<dbReference type="InterPro" id="IPR036249">
    <property type="entry name" value="Thioredoxin-like_sf"/>
</dbReference>
<dbReference type="AlphaFoldDB" id="A0A1B7LD03"/>
<dbReference type="InterPro" id="IPR012336">
    <property type="entry name" value="Thioredoxin-like_fold"/>
</dbReference>
<comment type="caution">
    <text evidence="4">The sequence shown here is derived from an EMBL/GenBank/DDBJ whole genome shotgun (WGS) entry which is preliminary data.</text>
</comment>
<evidence type="ECO:0000256" key="1">
    <source>
        <dbReference type="PIRSR" id="PIRSR037031-50"/>
    </source>
</evidence>
<accession>A0A1B7LD03</accession>
<feature type="disulfide bond" description="Redox-active" evidence="2">
    <location>
        <begin position="10"/>
        <end position="13"/>
    </location>
</feature>
<feature type="active site" description="Nucleophile" evidence="1">
    <location>
        <position position="13"/>
    </location>
</feature>
<dbReference type="PANTHER" id="PTHR36450">
    <property type="entry name" value="THIOREDOXIN"/>
    <property type="match status" value="1"/>
</dbReference>
<proteinExistence type="predicted"/>
<evidence type="ECO:0000313" key="4">
    <source>
        <dbReference type="EMBL" id="OAT80769.1"/>
    </source>
</evidence>
<reference evidence="4 5" key="1">
    <citation type="submission" date="2016-04" db="EMBL/GenBank/DDBJ databases">
        <authorList>
            <person name="Evans L.H."/>
            <person name="Alamgir A."/>
            <person name="Owens N."/>
            <person name="Weber N.D."/>
            <person name="Virtaneva K."/>
            <person name="Barbian K."/>
            <person name="Babar A."/>
            <person name="Rosenke K."/>
        </authorList>
    </citation>
    <scope>NUCLEOTIDE SEQUENCE [LARGE SCALE GENOMIC DNA]</scope>
    <source>
        <strain evidence="4 5">LMa1</strain>
    </source>
</reference>
<gene>
    <name evidence="4" type="ORF">A6M21_12795</name>
</gene>